<dbReference type="PRINTS" id="PR01179">
    <property type="entry name" value="ODADCRBXLASE"/>
</dbReference>
<comment type="similarity">
    <text evidence="4">Belongs to the Orn/Lys/Arg decarboxylase class-II family.</text>
</comment>
<feature type="domain" description="Orn/DAP/Arg decarboxylase 2 C-terminal" evidence="6">
    <location>
        <begin position="53"/>
        <end position="402"/>
    </location>
</feature>
<feature type="region of interest" description="Disordered" evidence="5">
    <location>
        <begin position="1"/>
        <end position="25"/>
    </location>
</feature>
<proteinExistence type="inferred from homology"/>
<dbReference type="Gene3D" id="3.20.20.10">
    <property type="entry name" value="Alanine racemase"/>
    <property type="match status" value="1"/>
</dbReference>
<dbReference type="InterPro" id="IPR029066">
    <property type="entry name" value="PLP-binding_barrel"/>
</dbReference>
<evidence type="ECO:0000256" key="5">
    <source>
        <dbReference type="SAM" id="MobiDB-lite"/>
    </source>
</evidence>
<dbReference type="Pfam" id="PF00278">
    <property type="entry name" value="Orn_DAP_Arg_deC"/>
    <property type="match status" value="1"/>
</dbReference>
<protein>
    <submittedName>
        <fullName evidence="8">Diaminopimelate decarboxylase</fullName>
    </submittedName>
</protein>
<dbReference type="InterPro" id="IPR002433">
    <property type="entry name" value="Orn_de-COase"/>
</dbReference>
<dbReference type="PROSITE" id="PS00879">
    <property type="entry name" value="ODR_DC_2_2"/>
    <property type="match status" value="1"/>
</dbReference>
<keyword evidence="2 3" id="KW-0663">Pyridoxal phosphate</keyword>
<dbReference type="OrthoDB" id="9802147at2"/>
<evidence type="ECO:0000256" key="1">
    <source>
        <dbReference type="ARBA" id="ARBA00001933"/>
    </source>
</evidence>
<keyword evidence="9" id="KW-1185">Reference proteome</keyword>
<dbReference type="SUPFAM" id="SSF51419">
    <property type="entry name" value="PLP-binding barrel"/>
    <property type="match status" value="1"/>
</dbReference>
<evidence type="ECO:0000259" key="6">
    <source>
        <dbReference type="Pfam" id="PF00278"/>
    </source>
</evidence>
<feature type="modified residue" description="N6-(pyridoxal phosphate)lysine" evidence="3">
    <location>
        <position position="83"/>
    </location>
</feature>
<dbReference type="SUPFAM" id="SSF50621">
    <property type="entry name" value="Alanine racemase C-terminal domain-like"/>
    <property type="match status" value="1"/>
</dbReference>
<dbReference type="Gene3D" id="2.40.37.10">
    <property type="entry name" value="Lyase, Ornithine Decarboxylase, Chain A, domain 1"/>
    <property type="match status" value="1"/>
</dbReference>
<dbReference type="NCBIfam" id="TIGR03099">
    <property type="entry name" value="dCO2ase_PEP1"/>
    <property type="match status" value="1"/>
</dbReference>
<dbReference type="Proteomes" id="UP000219353">
    <property type="component" value="Unassembled WGS sequence"/>
</dbReference>
<evidence type="ECO:0000259" key="7">
    <source>
        <dbReference type="Pfam" id="PF02784"/>
    </source>
</evidence>
<comment type="cofactor">
    <cofactor evidence="1 3">
        <name>pyridoxal 5'-phosphate</name>
        <dbReference type="ChEBI" id="CHEBI:597326"/>
    </cofactor>
</comment>
<dbReference type="PANTHER" id="PTHR43727:SF2">
    <property type="entry name" value="GROUP IV DECARBOXYLASE"/>
    <property type="match status" value="1"/>
</dbReference>
<dbReference type="InterPro" id="IPR000183">
    <property type="entry name" value="Orn/DAP/Arg_de-COase"/>
</dbReference>
<dbReference type="AlphaFoldDB" id="A0A285IUJ5"/>
<dbReference type="PANTHER" id="PTHR43727">
    <property type="entry name" value="DIAMINOPIMELATE DECARBOXYLASE"/>
    <property type="match status" value="1"/>
</dbReference>
<dbReference type="EMBL" id="OBEB01000003">
    <property type="protein sequence ID" value="SNY51654.1"/>
    <property type="molecule type" value="Genomic_DNA"/>
</dbReference>
<sequence length="424" mass="45962">MTSTSADNTSTNFNKNSAPQHEQMSQFRVKQGELVAAGYSMTEISQLLNRPAFYVYDRSVINQQVASFRQHIPARIKLHYAVKANPYWPVVEHLRPLVDGFDVASQKEMLLALQSGMPVADISFAGPGKGDAELLSAIIAGVTLNVESLGELQRICQLGAQTAYTPQVALRVNPAFELKASGMKMAGGAKPFGIDEELVLETLAKIADMPVRLRGFHIFCGSQNLKAEALIEAHQHTFGLAAKLVAACPYRPEMVNLGGGFGIPYFAGERRLDLAPVGESLQGLLQKYDDELAGIELVIELGRYIVAEAGLYACQVVDKKQSRGTTYLVCNGGLHHHLANSGNFGQVIRKNYPVAIANKFNQAETELVTVVGPLCTPLDILADRMVLPKAEVGDWVVVYQSGAYGPTASPQDFLGHPNVAEILL</sequence>
<dbReference type="InterPro" id="IPR009006">
    <property type="entry name" value="Ala_racemase/Decarboxylase_C"/>
</dbReference>
<organism evidence="8 9">
    <name type="scientific">Arsukibacterium tuosuense</name>
    <dbReference type="NCBI Taxonomy" id="1323745"/>
    <lineage>
        <taxon>Bacteria</taxon>
        <taxon>Pseudomonadati</taxon>
        <taxon>Pseudomonadota</taxon>
        <taxon>Gammaproteobacteria</taxon>
        <taxon>Chromatiales</taxon>
        <taxon>Chromatiaceae</taxon>
        <taxon>Arsukibacterium</taxon>
    </lineage>
</organism>
<reference evidence="9" key="1">
    <citation type="submission" date="2017-09" db="EMBL/GenBank/DDBJ databases">
        <authorList>
            <person name="Varghese N."/>
            <person name="Submissions S."/>
        </authorList>
    </citation>
    <scope>NUCLEOTIDE SEQUENCE [LARGE SCALE GENOMIC DNA]</scope>
    <source>
        <strain evidence="9">CGMCC 1.12461</strain>
    </source>
</reference>
<evidence type="ECO:0000256" key="3">
    <source>
        <dbReference type="PIRSR" id="PIRSR600183-50"/>
    </source>
</evidence>
<dbReference type="InterPro" id="IPR022644">
    <property type="entry name" value="De-COase2_N"/>
</dbReference>
<dbReference type="PRINTS" id="PR01182">
    <property type="entry name" value="ORNDCRBXLASE"/>
</dbReference>
<dbReference type="RefSeq" id="WP_097111170.1">
    <property type="nucleotide sequence ID" value="NZ_OBEB01000003.1"/>
</dbReference>
<name>A0A285IUJ5_9GAMM</name>
<evidence type="ECO:0000256" key="4">
    <source>
        <dbReference type="RuleBase" id="RU003737"/>
    </source>
</evidence>
<dbReference type="Pfam" id="PF02784">
    <property type="entry name" value="Orn_Arg_deC_N"/>
    <property type="match status" value="1"/>
</dbReference>
<dbReference type="InterPro" id="IPR017530">
    <property type="entry name" value="DCO2ase_PEP1"/>
</dbReference>
<dbReference type="GO" id="GO:0009089">
    <property type="term" value="P:lysine biosynthetic process via diaminopimelate"/>
    <property type="evidence" value="ECO:0007669"/>
    <property type="project" value="TreeGrafter"/>
</dbReference>
<evidence type="ECO:0000313" key="8">
    <source>
        <dbReference type="EMBL" id="SNY51654.1"/>
    </source>
</evidence>
<dbReference type="InterPro" id="IPR022657">
    <property type="entry name" value="De-COase2_CS"/>
</dbReference>
<dbReference type="CDD" id="cd06839">
    <property type="entry name" value="PLPDE_III_Btrk_like"/>
    <property type="match status" value="1"/>
</dbReference>
<dbReference type="GO" id="GO:0008836">
    <property type="term" value="F:diaminopimelate decarboxylase activity"/>
    <property type="evidence" value="ECO:0007669"/>
    <property type="project" value="TreeGrafter"/>
</dbReference>
<feature type="domain" description="Orn/DAP/Arg decarboxylase 2 N-terminal" evidence="7">
    <location>
        <begin position="60"/>
        <end position="307"/>
    </location>
</feature>
<evidence type="ECO:0000313" key="9">
    <source>
        <dbReference type="Proteomes" id="UP000219353"/>
    </source>
</evidence>
<evidence type="ECO:0000256" key="2">
    <source>
        <dbReference type="ARBA" id="ARBA00022898"/>
    </source>
</evidence>
<dbReference type="GO" id="GO:0006596">
    <property type="term" value="P:polyamine biosynthetic process"/>
    <property type="evidence" value="ECO:0007669"/>
    <property type="project" value="InterPro"/>
</dbReference>
<dbReference type="InterPro" id="IPR022643">
    <property type="entry name" value="De-COase2_C"/>
</dbReference>
<feature type="active site" description="Proton donor" evidence="3">
    <location>
        <position position="375"/>
    </location>
</feature>
<gene>
    <name evidence="8" type="ORF">SAMN06297280_1933</name>
</gene>
<accession>A0A285IUJ5</accession>